<evidence type="ECO:0000256" key="7">
    <source>
        <dbReference type="ARBA" id="ARBA00022737"/>
    </source>
</evidence>
<evidence type="ECO:0000256" key="10">
    <source>
        <dbReference type="ARBA" id="ARBA00023157"/>
    </source>
</evidence>
<dbReference type="SUPFAM" id="SSF52833">
    <property type="entry name" value="Thioredoxin-like"/>
    <property type="match status" value="4"/>
</dbReference>
<feature type="domain" description="Thioredoxin" evidence="21">
    <location>
        <begin position="1774"/>
        <end position="1903"/>
    </location>
</feature>
<sequence>MNPSFRRKVSDGRSAGSRARSHQSGEQEERTRTPSGASSPSREDPSAETEYQEGPRPAGAREEAPPGVSSDDDAEKRLIITFDNEKSGSRQSGKAKGGVKRKREMSEPGSQGREDEEEEDELRPEVEIDQELDRELENKSRQHNLTSANVRSILHEVITNEHVVAMMKAAINETEPVPVFEPKMTRSKLKEVVEKGVVIPTWNISPIKKPNKLKAPQFVDIPLEEEDSSDEEYHPDEEEEDETAEETLLESDLESTASSPRGTRLSLNRSYEYDQENSCSPRQSSRRPQHVRVAVVPMGPPPPPQGLEPPRPLTECSFMEKLHAVDEELAIGSDCMDSYQSLTSNGEEGEESLMAFRTRSKRPLRNVPLNRLEAELRAPDITPDMYEFGSAPEDREWTHWLQGLMNSDMENEEEGDDEDDPEYNFLADIDEPDVEDYRNDKAVRITKREVNDLMEELFDAFQDDLGGQDEEGHEEEEEKEEEDNLQHEPPSILETIQYEDPLADILNQRYRTVKEQLDAIRKRKALLESKGVAIPPKRPTNSASFYISPTQRLRLQQHMQQHIQLLTQVNMLSRSVEGLQTEASTARQFLLELQFFAQQGEHLQQVTNPRFVSIFRACNLQAALSLLDELDQSPKSDSQGPCPVFPGSEIPADLAWLMVTRPVFLYPQLLPVVRVRPFSQKGPFTSAEKCLVVLGHQHLSGTVNPLKLTSQYLLAARNFICLRMYVRSECRKPHPNFIKRFFLEGKCPPMPLASEKVSPSDQRPPVERETRLMPRWLSENLKLIHEEVRKYNLQLSDPEESSATKDLSSSPSYSFPSAASCRKKASRAASSRSPPQSKPPPSTEDVEKALSRLPPLLPKFADRNDAPAQTGASKKPKNKRGAKSAKNSTKPPPVGAKNKVINSRNRQKLETQRAVQSPATAGPNVIVTLPLICSTPSATLLTPPSFTPLVNENMSQRCGTLLKLSMGQKPNLNPLSVSSQFILLPTGYVLTNSTNLHHSQKSTAVHEPGHLDVVLGNFSKNTVNPPSSFEDITVQENDETAPKVHSDDLECGEDDFREPFLTLSESSGSPAPSLSGDDATEAVTDGEVKDVEEQRLTDGEEDERECAGIPEETWRSIGNITSPASVTSELQTTDKFSKLASDSNGKTLSADGESDGGVTGAIIPEPELLYEDLPDDPLRDVKDVAFAQAYLEKVCEALQAVPGKVEDFLNVLYEFERNPEGRTAVELFGRLRPVLSDWPELLRDFAAFLHPEQAQECGLLKEQQAFERSRRFLRQLELGFGEHSMHYRKVVRTLQQGLPKSHRGSEEMKAQIALLFRDHAHLLEEYWVFYEQLHPTMQSVSDDEDEEENEVEPDNMPSAQMMESLKKAEKDQSHMQSTDGLAETEMMDEQSGEEDPQSHFQASQSPVCAKNCSRMPSGEKVVLWTREADRVILTASAGWSSVLAGRSDVMKLKDLDFDYIAAEQETMLVKFYAPWCGHCKKLAPEFEAAATRLKGIATLAKVDCTSNTEVCGRFGVTGYPTLKIFKNGAETSTYDGPRSADGIVDHIKKQAGPDSKLLNNEHDLEAFINHFDPSVIGVFESSDGPLLLEFLKGANLMRDSFRFAHTTDMQLGLKYNLTSEGVLLFRPPRLASKFEDSVVPHRGSFSVTGLRRFIRDNIFGICPHLTKENKDQLRKRDLLTAYYDLDYLHNPKGSNYWRNRVLKVASQYKDHGLHFSVANRRDFLDELEEEYGLGTTEGSDMPFVTIRTRLGHKYTMREEFTRDGKSLERFLEDYFAGRLKQYIKSEPVPANNKGPVMVVVADTFEQIVNDPEKDVLIEFYAPWCGHCKKLEPKYTELGQELANDPSIVIAKMDATANDVPQGYDVEGFPTIYFVPALKKDEPRRYEGGREVKDFLNFLKQEATSSLVLKGAKEEL</sequence>
<protein>
    <recommendedName>
        <fullName evidence="18">Protein disulfide-isomerase</fullName>
        <ecNumber evidence="18">5.3.4.1</ecNumber>
    </recommendedName>
</protein>
<dbReference type="GO" id="GO:0003756">
    <property type="term" value="F:protein disulfide isomerase activity"/>
    <property type="evidence" value="ECO:0007669"/>
    <property type="project" value="UniProtKB-EC"/>
</dbReference>
<feature type="region of interest" description="Disordered" evidence="20">
    <location>
        <begin position="1141"/>
        <end position="1161"/>
    </location>
</feature>
<feature type="compositionally biased region" description="Low complexity" evidence="20">
    <location>
        <begin position="808"/>
        <end position="820"/>
    </location>
</feature>
<dbReference type="NCBIfam" id="TIGR01126">
    <property type="entry name" value="pdi_dom"/>
    <property type="match status" value="2"/>
</dbReference>
<feature type="coiled-coil region" evidence="19">
    <location>
        <begin position="503"/>
        <end position="530"/>
    </location>
</feature>
<dbReference type="PRINTS" id="PR00421">
    <property type="entry name" value="THIOREDOXIN"/>
</dbReference>
<dbReference type="Pfam" id="PF00085">
    <property type="entry name" value="Thioredoxin"/>
    <property type="match status" value="2"/>
</dbReference>
<feature type="region of interest" description="Disordered" evidence="20">
    <location>
        <begin position="225"/>
        <end position="309"/>
    </location>
</feature>
<evidence type="ECO:0000256" key="15">
    <source>
        <dbReference type="PIRSR" id="PIRSR605792-51"/>
    </source>
</evidence>
<dbReference type="PANTHER" id="PTHR16088">
    <property type="entry name" value="YY1 ASSOCIATED PROTEIN-RELATED"/>
    <property type="match status" value="1"/>
</dbReference>
<dbReference type="GO" id="GO:0003712">
    <property type="term" value="F:transcription coregulator activity"/>
    <property type="evidence" value="ECO:0007669"/>
    <property type="project" value="TreeGrafter"/>
</dbReference>
<evidence type="ECO:0000256" key="9">
    <source>
        <dbReference type="ARBA" id="ARBA00023015"/>
    </source>
</evidence>
<dbReference type="FunFam" id="3.40.30.10:FF:000054">
    <property type="entry name" value="Disulfide-isomerase A3"/>
    <property type="match status" value="1"/>
</dbReference>
<keyword evidence="8" id="KW-0256">Endoplasmic reticulum</keyword>
<keyword evidence="9" id="KW-0805">Transcription regulation</keyword>
<dbReference type="NCBIfam" id="TIGR01130">
    <property type="entry name" value="ER_PDI_fam"/>
    <property type="match status" value="1"/>
</dbReference>
<feature type="compositionally biased region" description="Low complexity" evidence="20">
    <location>
        <begin position="1063"/>
        <end position="1076"/>
    </location>
</feature>
<evidence type="ECO:0000256" key="20">
    <source>
        <dbReference type="SAM" id="MobiDB-lite"/>
    </source>
</evidence>
<proteinExistence type="inferred from homology"/>
<dbReference type="InterPro" id="IPR005788">
    <property type="entry name" value="PDI_thioredoxin-like_dom"/>
</dbReference>
<dbReference type="PANTHER" id="PTHR16088:SF3">
    <property type="entry name" value="GON-4-LIKE PROTEIN"/>
    <property type="match status" value="1"/>
</dbReference>
<feature type="domain" description="Thioredoxin" evidence="21">
    <location>
        <begin position="1422"/>
        <end position="1552"/>
    </location>
</feature>
<dbReference type="Pfam" id="PF02671">
    <property type="entry name" value="PAH"/>
    <property type="match status" value="1"/>
</dbReference>
<evidence type="ECO:0000313" key="22">
    <source>
        <dbReference type="EMBL" id="KAF7686360.1"/>
    </source>
</evidence>
<feature type="compositionally biased region" description="Acidic residues" evidence="20">
    <location>
        <begin position="463"/>
        <end position="483"/>
    </location>
</feature>
<dbReference type="FunFam" id="3.40.30.10:FF:000045">
    <property type="entry name" value="Disulfide-isomerase A3"/>
    <property type="match status" value="1"/>
</dbReference>
<feature type="disulfide bond" description="Redox-active" evidence="15">
    <location>
        <begin position="1476"/>
        <end position="1479"/>
    </location>
</feature>
<dbReference type="EC" id="5.3.4.1" evidence="18"/>
<keyword evidence="6" id="KW-0732">Signal</keyword>
<feature type="region of interest" description="Disordered" evidence="20">
    <location>
        <begin position="1"/>
        <end position="129"/>
    </location>
</feature>
<feature type="compositionally biased region" description="Acidic residues" evidence="20">
    <location>
        <begin position="1385"/>
        <end position="1395"/>
    </location>
</feature>
<dbReference type="GO" id="GO:0006355">
    <property type="term" value="P:regulation of DNA-templated transcription"/>
    <property type="evidence" value="ECO:0007669"/>
    <property type="project" value="InterPro"/>
</dbReference>
<dbReference type="PROSITE" id="PS51354">
    <property type="entry name" value="GLUTAREDOXIN_2"/>
    <property type="match status" value="1"/>
</dbReference>
<dbReference type="GO" id="GO:0009986">
    <property type="term" value="C:cell surface"/>
    <property type="evidence" value="ECO:0007669"/>
    <property type="project" value="UniProtKB-ARBA"/>
</dbReference>
<keyword evidence="10 15" id="KW-1015">Disulfide bond</keyword>
<dbReference type="GO" id="GO:0042470">
    <property type="term" value="C:melanosome"/>
    <property type="evidence" value="ECO:0007669"/>
    <property type="project" value="UniProtKB-SubCell"/>
</dbReference>
<dbReference type="CDD" id="cd02961">
    <property type="entry name" value="PDI_a_family"/>
    <property type="match status" value="1"/>
</dbReference>
<dbReference type="CDD" id="cd02995">
    <property type="entry name" value="PDI_a_PDI_a'_C"/>
    <property type="match status" value="1"/>
</dbReference>
<evidence type="ECO:0000256" key="5">
    <source>
        <dbReference type="ARBA" id="ARBA00006347"/>
    </source>
</evidence>
<feature type="region of interest" description="Disordered" evidence="20">
    <location>
        <begin position="463"/>
        <end position="491"/>
    </location>
</feature>
<comment type="similarity">
    <text evidence="5 17">Belongs to the protein disulfide isomerase family.</text>
</comment>
<evidence type="ECO:0000256" key="2">
    <source>
        <dbReference type="ARBA" id="ARBA00004123"/>
    </source>
</evidence>
<evidence type="ECO:0000256" key="18">
    <source>
        <dbReference type="RuleBase" id="RU361130"/>
    </source>
</evidence>
<dbReference type="FunFam" id="3.40.30.10:FF:000077">
    <property type="entry name" value="Protein disulfide-isomerase"/>
    <property type="match status" value="1"/>
</dbReference>
<evidence type="ECO:0000259" key="21">
    <source>
        <dbReference type="PROSITE" id="PS51352"/>
    </source>
</evidence>
<dbReference type="PROSITE" id="PS00194">
    <property type="entry name" value="THIOREDOXIN_1"/>
    <property type="match status" value="2"/>
</dbReference>
<evidence type="ECO:0000256" key="6">
    <source>
        <dbReference type="ARBA" id="ARBA00022729"/>
    </source>
</evidence>
<dbReference type="SUPFAM" id="SSF47762">
    <property type="entry name" value="PAH2 domain"/>
    <property type="match status" value="2"/>
</dbReference>
<keyword evidence="23" id="KW-1185">Reference proteome</keyword>
<feature type="compositionally biased region" description="Acidic residues" evidence="20">
    <location>
        <begin position="1341"/>
        <end position="1353"/>
    </location>
</feature>
<dbReference type="FunFam" id="3.40.30.10:FF:000017">
    <property type="entry name" value="Protein disulfide-isomerase A4"/>
    <property type="match status" value="1"/>
</dbReference>
<feature type="region of interest" description="Disordered" evidence="20">
    <location>
        <begin position="1363"/>
        <end position="1403"/>
    </location>
</feature>
<dbReference type="InterPro" id="IPR052435">
    <property type="entry name" value="YY1-Transcr_Regul"/>
</dbReference>
<dbReference type="Gene3D" id="1.20.1160.11">
    <property type="entry name" value="Paired amphipathic helix"/>
    <property type="match status" value="1"/>
</dbReference>
<evidence type="ECO:0000256" key="3">
    <source>
        <dbReference type="ARBA" id="ARBA00004223"/>
    </source>
</evidence>
<feature type="compositionally biased region" description="Basic and acidic residues" evidence="20">
    <location>
        <begin position="1364"/>
        <end position="1373"/>
    </location>
</feature>
<dbReference type="GO" id="GO:0005634">
    <property type="term" value="C:nucleus"/>
    <property type="evidence" value="ECO:0007669"/>
    <property type="project" value="UniProtKB-SubCell"/>
</dbReference>
<keyword evidence="14 15" id="KW-0676">Redox-active center</keyword>
<evidence type="ECO:0000256" key="17">
    <source>
        <dbReference type="RuleBase" id="RU004208"/>
    </source>
</evidence>
<evidence type="ECO:0000256" key="19">
    <source>
        <dbReference type="SAM" id="Coils"/>
    </source>
</evidence>
<evidence type="ECO:0000256" key="12">
    <source>
        <dbReference type="ARBA" id="ARBA00023235"/>
    </source>
</evidence>
<feature type="compositionally biased region" description="Basic and acidic residues" evidence="20">
    <location>
        <begin position="74"/>
        <end position="88"/>
    </location>
</feature>
<feature type="compositionally biased region" description="Pro residues" evidence="20">
    <location>
        <begin position="298"/>
        <end position="309"/>
    </location>
</feature>
<dbReference type="FunFam" id="1.20.1160.11:FF:000006">
    <property type="entry name" value="GON-4-like protein isoform X1"/>
    <property type="match status" value="1"/>
</dbReference>
<reference evidence="22" key="1">
    <citation type="submission" date="2020-08" db="EMBL/GenBank/DDBJ databases">
        <title>Chromosome-level assembly of Southern catfish (Silurus meridionalis) provides insights into visual adaptation to the nocturnal and benthic lifestyles.</title>
        <authorList>
            <person name="Zhang Y."/>
            <person name="Wang D."/>
            <person name="Peng Z."/>
        </authorList>
    </citation>
    <scope>NUCLEOTIDE SEQUENCE</scope>
    <source>
        <strain evidence="22">SWU-2019-XX</strain>
        <tissue evidence="22">Muscle</tissue>
    </source>
</reference>
<dbReference type="PROSITE" id="PS51352">
    <property type="entry name" value="THIOREDOXIN_2"/>
    <property type="match status" value="2"/>
</dbReference>
<keyword evidence="13 16" id="KW-0539">Nucleus</keyword>
<evidence type="ECO:0000256" key="16">
    <source>
        <dbReference type="PROSITE-ProRule" id="PRU00810"/>
    </source>
</evidence>
<dbReference type="InterPro" id="IPR036600">
    <property type="entry name" value="PAH_sf"/>
</dbReference>
<feature type="region of interest" description="Disordered" evidence="20">
    <location>
        <begin position="795"/>
        <end position="916"/>
    </location>
</feature>
<feature type="compositionally biased region" description="Acidic residues" evidence="20">
    <location>
        <begin position="225"/>
        <end position="253"/>
    </location>
</feature>
<feature type="disulfide bond" description="Redox-active" evidence="15">
    <location>
        <begin position="1824"/>
        <end position="1827"/>
    </location>
</feature>
<evidence type="ECO:0000256" key="11">
    <source>
        <dbReference type="ARBA" id="ARBA00023163"/>
    </source>
</evidence>
<comment type="caution">
    <text evidence="22">The sequence shown here is derived from an EMBL/GenBank/DDBJ whole genome shotgun (WGS) entry which is preliminary data.</text>
</comment>
<keyword evidence="19" id="KW-0175">Coiled coil</keyword>
<organism evidence="22 23">
    <name type="scientific">Silurus meridionalis</name>
    <name type="common">Southern catfish</name>
    <name type="synonym">Silurus soldatovi meridionalis</name>
    <dbReference type="NCBI Taxonomy" id="175797"/>
    <lineage>
        <taxon>Eukaryota</taxon>
        <taxon>Metazoa</taxon>
        <taxon>Chordata</taxon>
        <taxon>Craniata</taxon>
        <taxon>Vertebrata</taxon>
        <taxon>Euteleostomi</taxon>
        <taxon>Actinopterygii</taxon>
        <taxon>Neopterygii</taxon>
        <taxon>Teleostei</taxon>
        <taxon>Ostariophysi</taxon>
        <taxon>Siluriformes</taxon>
        <taxon>Siluridae</taxon>
        <taxon>Silurus</taxon>
    </lineage>
</organism>
<gene>
    <name evidence="22" type="ORF">HF521_015722</name>
</gene>
<dbReference type="EMBL" id="JABFDY010000029">
    <property type="protein sequence ID" value="KAF7686360.1"/>
    <property type="molecule type" value="Genomic_DNA"/>
</dbReference>
<dbReference type="InterPro" id="IPR017937">
    <property type="entry name" value="Thioredoxin_CS"/>
</dbReference>
<dbReference type="CDD" id="cd03073">
    <property type="entry name" value="PDI_b'_ERp72_ERp57"/>
    <property type="match status" value="1"/>
</dbReference>
<keyword evidence="7" id="KW-0677">Repeat</keyword>
<dbReference type="Gene3D" id="3.40.30.10">
    <property type="entry name" value="Glutaredoxin"/>
    <property type="match status" value="4"/>
</dbReference>
<keyword evidence="12 18" id="KW-0413">Isomerase</keyword>
<comment type="catalytic activity">
    <reaction evidence="1 18">
        <text>Catalyzes the rearrangement of -S-S- bonds in proteins.</text>
        <dbReference type="EC" id="5.3.4.1"/>
    </reaction>
</comment>
<comment type="subcellular location">
    <subcellularLocation>
        <location evidence="4">Endoplasmic reticulum lumen</location>
    </subcellularLocation>
    <subcellularLocation>
        <location evidence="3">Melanosome</location>
    </subcellularLocation>
    <subcellularLocation>
        <location evidence="2 16">Nucleus</location>
    </subcellularLocation>
</comment>
<evidence type="ECO:0000256" key="4">
    <source>
        <dbReference type="ARBA" id="ARBA00004319"/>
    </source>
</evidence>
<feature type="compositionally biased region" description="Basic residues" evidence="20">
    <location>
        <begin position="874"/>
        <end position="883"/>
    </location>
</feature>
<evidence type="ECO:0000256" key="13">
    <source>
        <dbReference type="ARBA" id="ARBA00023242"/>
    </source>
</evidence>
<dbReference type="InterPro" id="IPR013766">
    <property type="entry name" value="Thioredoxin_domain"/>
</dbReference>
<dbReference type="InterPro" id="IPR005792">
    <property type="entry name" value="Prot_disulphide_isomerase"/>
</dbReference>
<evidence type="ECO:0000256" key="14">
    <source>
        <dbReference type="ARBA" id="ARBA00023284"/>
    </source>
</evidence>
<dbReference type="InterPro" id="IPR003822">
    <property type="entry name" value="PAH"/>
</dbReference>
<feature type="compositionally biased region" description="Basic and acidic residues" evidence="20">
    <location>
        <begin position="23"/>
        <end position="32"/>
    </location>
</feature>
<dbReference type="Pfam" id="PF13848">
    <property type="entry name" value="Thioredoxin_6"/>
    <property type="match status" value="1"/>
</dbReference>
<evidence type="ECO:0000256" key="1">
    <source>
        <dbReference type="ARBA" id="ARBA00001182"/>
    </source>
</evidence>
<dbReference type="GO" id="GO:0005788">
    <property type="term" value="C:endoplasmic reticulum lumen"/>
    <property type="evidence" value="ECO:0007669"/>
    <property type="project" value="UniProtKB-SubCell"/>
</dbReference>
<dbReference type="InterPro" id="IPR036249">
    <property type="entry name" value="Thioredoxin-like_sf"/>
</dbReference>
<name>A0A8T0A664_SILME</name>
<dbReference type="Proteomes" id="UP000606274">
    <property type="component" value="Unassembled WGS sequence"/>
</dbReference>
<feature type="region of interest" description="Disordered" evidence="20">
    <location>
        <begin position="1338"/>
        <end position="1357"/>
    </location>
</feature>
<keyword evidence="11" id="KW-0804">Transcription</keyword>
<feature type="compositionally biased region" description="Basic and acidic residues" evidence="20">
    <location>
        <begin position="1086"/>
        <end position="1098"/>
    </location>
</feature>
<evidence type="ECO:0000313" key="23">
    <source>
        <dbReference type="Proteomes" id="UP000606274"/>
    </source>
</evidence>
<dbReference type="PROSITE" id="PS51477">
    <property type="entry name" value="PAH"/>
    <property type="match status" value="1"/>
</dbReference>
<evidence type="ECO:0000256" key="8">
    <source>
        <dbReference type="ARBA" id="ARBA00022824"/>
    </source>
</evidence>
<accession>A0A8T0A664</accession>
<feature type="region of interest" description="Disordered" evidence="20">
    <location>
        <begin position="1061"/>
        <end position="1106"/>
    </location>
</feature>